<proteinExistence type="predicted"/>
<dbReference type="GO" id="GO:0003677">
    <property type="term" value="F:DNA binding"/>
    <property type="evidence" value="ECO:0007669"/>
    <property type="project" value="InterPro"/>
</dbReference>
<reference evidence="2" key="2">
    <citation type="journal article" date="2021" name="PeerJ">
        <title>Extensive microbial diversity within the chicken gut microbiome revealed by metagenomics and culture.</title>
        <authorList>
            <person name="Gilroy R."/>
            <person name="Ravi A."/>
            <person name="Getino M."/>
            <person name="Pursley I."/>
            <person name="Horton D.L."/>
            <person name="Alikhan N.F."/>
            <person name="Baker D."/>
            <person name="Gharbi K."/>
            <person name="Hall N."/>
            <person name="Watson M."/>
            <person name="Adriaenssens E.M."/>
            <person name="Foster-Nyarko E."/>
            <person name="Jarju S."/>
            <person name="Secka A."/>
            <person name="Antonio M."/>
            <person name="Oren A."/>
            <person name="Chaudhuri R.R."/>
            <person name="La Ragione R."/>
            <person name="Hildebrand F."/>
            <person name="Pallen M.J."/>
        </authorList>
    </citation>
    <scope>NUCLEOTIDE SEQUENCE</scope>
    <source>
        <strain evidence="2">CHK195-4489</strain>
    </source>
</reference>
<gene>
    <name evidence="2" type="ORF">IAD50_08295</name>
</gene>
<evidence type="ECO:0000313" key="3">
    <source>
        <dbReference type="Proteomes" id="UP000824089"/>
    </source>
</evidence>
<dbReference type="Proteomes" id="UP000824089">
    <property type="component" value="Unassembled WGS sequence"/>
</dbReference>
<dbReference type="GO" id="GO:0046872">
    <property type="term" value="F:metal ion binding"/>
    <property type="evidence" value="ECO:0007669"/>
    <property type="project" value="InterPro"/>
</dbReference>
<comment type="caution">
    <text evidence="2">The sequence shown here is derived from an EMBL/GenBank/DDBJ whole genome shotgun (WGS) entry which is preliminary data.</text>
</comment>
<evidence type="ECO:0000256" key="1">
    <source>
        <dbReference type="SAM" id="MobiDB-lite"/>
    </source>
</evidence>
<dbReference type="InterPro" id="IPR003735">
    <property type="entry name" value="Metal_Tscrpt_repr"/>
</dbReference>
<name>A0A9D1LBJ0_9CLOT</name>
<dbReference type="GO" id="GO:0045892">
    <property type="term" value="P:negative regulation of DNA-templated transcription"/>
    <property type="evidence" value="ECO:0007669"/>
    <property type="project" value="UniProtKB-ARBA"/>
</dbReference>
<organism evidence="2 3">
    <name type="scientific">Candidatus Egerieisoma faecipullorum</name>
    <dbReference type="NCBI Taxonomy" id="2840963"/>
    <lineage>
        <taxon>Bacteria</taxon>
        <taxon>Bacillati</taxon>
        <taxon>Bacillota</taxon>
        <taxon>Clostridia</taxon>
        <taxon>Eubacteriales</taxon>
        <taxon>Clostridiaceae</taxon>
        <taxon>Clostridiaceae incertae sedis</taxon>
        <taxon>Candidatus Egerieisoma</taxon>
    </lineage>
</organism>
<feature type="non-terminal residue" evidence="2">
    <location>
        <position position="86"/>
    </location>
</feature>
<accession>A0A9D1LBJ0</accession>
<dbReference type="AlphaFoldDB" id="A0A9D1LBJ0"/>
<protein>
    <submittedName>
        <fullName evidence="2">Metal-sensing transcriptional repressor</fullName>
    </submittedName>
</protein>
<dbReference type="EMBL" id="DVMM01000182">
    <property type="protein sequence ID" value="HIU30278.1"/>
    <property type="molecule type" value="Genomic_DNA"/>
</dbReference>
<evidence type="ECO:0000313" key="2">
    <source>
        <dbReference type="EMBL" id="HIU30278.1"/>
    </source>
</evidence>
<sequence>MEEKKTNQLPEGAAEPECCRRKATPRGEKELRLLQNRLSRISGQLGGIAKMLEENRYCGDILMQVAAAESALQAFGYLVLQNHLET</sequence>
<reference evidence="2" key="1">
    <citation type="submission" date="2020-10" db="EMBL/GenBank/DDBJ databases">
        <authorList>
            <person name="Gilroy R."/>
        </authorList>
    </citation>
    <scope>NUCLEOTIDE SEQUENCE</scope>
    <source>
        <strain evidence="2">CHK195-4489</strain>
    </source>
</reference>
<dbReference type="Pfam" id="PF02583">
    <property type="entry name" value="Trns_repr_metal"/>
    <property type="match status" value="1"/>
</dbReference>
<dbReference type="Gene3D" id="1.20.58.1000">
    <property type="entry name" value="Metal-sensitive repressor, helix protomer"/>
    <property type="match status" value="1"/>
</dbReference>
<dbReference type="InterPro" id="IPR038390">
    <property type="entry name" value="Metal_Tscrpt_repr_sf"/>
</dbReference>
<feature type="region of interest" description="Disordered" evidence="1">
    <location>
        <begin position="1"/>
        <end position="22"/>
    </location>
</feature>
<dbReference type="PANTHER" id="PTHR33677">
    <property type="entry name" value="TRANSCRIPTIONAL REPRESSOR FRMR-RELATED"/>
    <property type="match status" value="1"/>
</dbReference>